<keyword evidence="3 5" id="KW-1133">Transmembrane helix</keyword>
<evidence type="ECO:0000256" key="4">
    <source>
        <dbReference type="ARBA" id="ARBA00023136"/>
    </source>
</evidence>
<organism evidence="7 8">
    <name type="scientific">Devosia subaequoris</name>
    <dbReference type="NCBI Taxonomy" id="395930"/>
    <lineage>
        <taxon>Bacteria</taxon>
        <taxon>Pseudomonadati</taxon>
        <taxon>Pseudomonadota</taxon>
        <taxon>Alphaproteobacteria</taxon>
        <taxon>Hyphomicrobiales</taxon>
        <taxon>Devosiaceae</taxon>
        <taxon>Devosia</taxon>
    </lineage>
</organism>
<evidence type="ECO:0000259" key="6">
    <source>
        <dbReference type="PROSITE" id="PS50928"/>
    </source>
</evidence>
<dbReference type="GO" id="GO:0005886">
    <property type="term" value="C:plasma membrane"/>
    <property type="evidence" value="ECO:0007669"/>
    <property type="project" value="UniProtKB-SubCell"/>
</dbReference>
<gene>
    <name evidence="7" type="ORF">GGR20_000397</name>
</gene>
<dbReference type="Pfam" id="PF00528">
    <property type="entry name" value="BPD_transp_1"/>
    <property type="match status" value="1"/>
</dbReference>
<evidence type="ECO:0000313" key="8">
    <source>
        <dbReference type="Proteomes" id="UP000547011"/>
    </source>
</evidence>
<dbReference type="PANTHER" id="PTHR43879:SF1">
    <property type="entry name" value="GLUCOSE IMPORT SYSTEM PERMEASE PROTEIN GLCU"/>
    <property type="match status" value="1"/>
</dbReference>
<feature type="transmembrane region" description="Helical" evidence="5">
    <location>
        <begin position="110"/>
        <end position="132"/>
    </location>
</feature>
<feature type="transmembrane region" description="Helical" evidence="5">
    <location>
        <begin position="139"/>
        <end position="160"/>
    </location>
</feature>
<evidence type="ECO:0000313" key="7">
    <source>
        <dbReference type="EMBL" id="MBB4050779.1"/>
    </source>
</evidence>
<dbReference type="GO" id="GO:0055085">
    <property type="term" value="P:transmembrane transport"/>
    <property type="evidence" value="ECO:0007669"/>
    <property type="project" value="InterPro"/>
</dbReference>
<feature type="transmembrane region" description="Helical" evidence="5">
    <location>
        <begin position="275"/>
        <end position="296"/>
    </location>
</feature>
<name>A0A7W6IJM3_9HYPH</name>
<dbReference type="InterPro" id="IPR000515">
    <property type="entry name" value="MetI-like"/>
</dbReference>
<proteinExistence type="inferred from homology"/>
<comment type="subcellular location">
    <subcellularLocation>
        <location evidence="1 5">Cell membrane</location>
        <topology evidence="1 5">Multi-pass membrane protein</topology>
    </subcellularLocation>
</comment>
<accession>A0A7W6IJM3</accession>
<evidence type="ECO:0000256" key="2">
    <source>
        <dbReference type="ARBA" id="ARBA00022692"/>
    </source>
</evidence>
<keyword evidence="8" id="KW-1185">Reference proteome</keyword>
<dbReference type="AlphaFoldDB" id="A0A7W6IJM3"/>
<evidence type="ECO:0000256" key="3">
    <source>
        <dbReference type="ARBA" id="ARBA00022989"/>
    </source>
</evidence>
<keyword evidence="5" id="KW-0813">Transport</keyword>
<dbReference type="RefSeq" id="WP_183309552.1">
    <property type="nucleotide sequence ID" value="NZ_JACIEW010000001.1"/>
</dbReference>
<protein>
    <submittedName>
        <fullName evidence="7">Glucose/mannose transport system permease protein</fullName>
    </submittedName>
</protein>
<dbReference type="SUPFAM" id="SSF161098">
    <property type="entry name" value="MetI-like"/>
    <property type="match status" value="1"/>
</dbReference>
<feature type="transmembrane region" description="Helical" evidence="5">
    <location>
        <begin position="216"/>
        <end position="238"/>
    </location>
</feature>
<dbReference type="PROSITE" id="PS50928">
    <property type="entry name" value="ABC_TM1"/>
    <property type="match status" value="1"/>
</dbReference>
<dbReference type="Proteomes" id="UP000547011">
    <property type="component" value="Unassembled WGS sequence"/>
</dbReference>
<feature type="domain" description="ABC transmembrane type-1" evidence="6">
    <location>
        <begin position="104"/>
        <end position="296"/>
    </location>
</feature>
<comment type="similarity">
    <text evidence="5">Belongs to the binding-protein-dependent transport system permease family.</text>
</comment>
<feature type="transmembrane region" description="Helical" evidence="5">
    <location>
        <begin position="172"/>
        <end position="195"/>
    </location>
</feature>
<dbReference type="CDD" id="cd06261">
    <property type="entry name" value="TM_PBP2"/>
    <property type="match status" value="1"/>
</dbReference>
<dbReference type="Gene3D" id="1.10.3720.10">
    <property type="entry name" value="MetI-like"/>
    <property type="match status" value="1"/>
</dbReference>
<evidence type="ECO:0000256" key="5">
    <source>
        <dbReference type="RuleBase" id="RU363032"/>
    </source>
</evidence>
<reference evidence="7 8" key="1">
    <citation type="submission" date="2020-08" db="EMBL/GenBank/DDBJ databases">
        <title>Genomic Encyclopedia of Type Strains, Phase IV (KMG-IV): sequencing the most valuable type-strain genomes for metagenomic binning, comparative biology and taxonomic classification.</title>
        <authorList>
            <person name="Goeker M."/>
        </authorList>
    </citation>
    <scope>NUCLEOTIDE SEQUENCE [LARGE SCALE GENOMIC DNA]</scope>
    <source>
        <strain evidence="7 8">DSM 23447</strain>
    </source>
</reference>
<dbReference type="InterPro" id="IPR035906">
    <property type="entry name" value="MetI-like_sf"/>
</dbReference>
<dbReference type="EMBL" id="JACIEW010000001">
    <property type="protein sequence ID" value="MBB4050779.1"/>
    <property type="molecule type" value="Genomic_DNA"/>
</dbReference>
<feature type="transmembrane region" description="Helical" evidence="5">
    <location>
        <begin position="36"/>
        <end position="57"/>
    </location>
</feature>
<keyword evidence="4 5" id="KW-0472">Membrane</keyword>
<sequence length="311" mass="34230">MSQVSVSERAAIAGEVPVTRAPYFVRKKKGITPRSIAVLVFLTICALFFCVPLYVVVVTSFKTMDQIREGAIFTLPHIWTLEAWDHAWNHACSGIKCDGLKVGFWNSVSILFPSLILSISLAMVTGFALALWNVRWAGGFLFLLFICAFVPFQIIMYPLIVMTTTTKIYGTLWAVAVIHAVLAMPVLTLIFRNYYKDIPTEIMSAAMMDSGSFWRIFFEIIVPMSGNILIVVLILQITNIWNDYLIGVTFGGLTGQPMTVNLANLITISTGTTNYAHNMAAALLTAIPPLVVYFLVGKLFVQGVTAGAIKG</sequence>
<comment type="caution">
    <text evidence="7">The sequence shown here is derived from an EMBL/GenBank/DDBJ whole genome shotgun (WGS) entry which is preliminary data.</text>
</comment>
<dbReference type="PANTHER" id="PTHR43879">
    <property type="entry name" value="ABC TRANSPORTER PERMEASE PROTEIN"/>
    <property type="match status" value="1"/>
</dbReference>
<evidence type="ECO:0000256" key="1">
    <source>
        <dbReference type="ARBA" id="ARBA00004651"/>
    </source>
</evidence>
<feature type="transmembrane region" description="Helical" evidence="5">
    <location>
        <begin position="244"/>
        <end position="263"/>
    </location>
</feature>
<keyword evidence="2 5" id="KW-0812">Transmembrane</keyword>